<name>A0A7G9QZF6_9MICO</name>
<dbReference type="Proteomes" id="UP000515976">
    <property type="component" value="Chromosome"/>
</dbReference>
<keyword evidence="5" id="KW-1185">Reference proteome</keyword>
<evidence type="ECO:0000313" key="4">
    <source>
        <dbReference type="EMBL" id="QNN48731.1"/>
    </source>
</evidence>
<sequence>MPTPTPGPGALVDALAVLVLTATALGAFWGTFEGLAWVLGAGVALVAGVLLALALDRLRLPWWALPPALVTVTALLAPALTQRGTDAGPWPTPAAWAALADTATDGWRRLLTTLPPVDGSGPLSLLPFLLALAGASTGMLLALRGAGAYRPLLGPAVVAVLAAALGVSDPGGIAARGALLLGGGVVWGTLRARRRVVLHTGPSRERLATATLLLALTGMVVLGAFPWVGAGEREVLREHVQVPFSVTDRPSPLAAFRAFRPAVGDLADRELFTVAGLPEGTLVRLSTLDTYSGTVWAAGGSSATSDGVPGGFLRVGARIPRAGSGPTTQVRVTVAAGWADRPELGIWVPTLGDETRVAFAGAGAQDRDDALRYNLDTGAAVLPGGLEAGESYLLTEQLGASDTRAPATPQVDPDLLQPVARLVAASAGGGGDPMARVRAVATRLRTTGAYSDGGAGEEAILPGHSLGRLVAFVGDRQPAGDDEQYAATLALSAVYLGLPARVVLGAVPGADGVVRGSDVRAWVEVHDGSRWQLLAPEEFVPPRDREPSPRSVLEQDRTRAAAVPPPSAQRPPSSEDGFTLDETASGRARSVAPEVPRSWPLWVSVSLGVAAVPALGLPLWTAVVVLLKALRRSVRARRGSPAARAAAAWRDVVGTLHDAGYPVSTHDTRREVARAVGGAALLDTARAVDVALYGPAGASDPAAERAWELAARVRRELLEGRGWRERWRRAVSLRSLTPEPVLVPVRTPSGIHAGRMVPVASAR</sequence>
<evidence type="ECO:0000259" key="3">
    <source>
        <dbReference type="Pfam" id="PF01841"/>
    </source>
</evidence>
<feature type="region of interest" description="Disordered" evidence="1">
    <location>
        <begin position="538"/>
        <end position="591"/>
    </location>
</feature>
<dbReference type="InterPro" id="IPR002931">
    <property type="entry name" value="Transglutaminase-like"/>
</dbReference>
<evidence type="ECO:0000256" key="1">
    <source>
        <dbReference type="SAM" id="MobiDB-lite"/>
    </source>
</evidence>
<dbReference type="AlphaFoldDB" id="A0A7G9QZF6"/>
<feature type="transmembrane region" description="Helical" evidence="2">
    <location>
        <begin position="62"/>
        <end position="81"/>
    </location>
</feature>
<gene>
    <name evidence="4" type="ORF">H9L10_10525</name>
</gene>
<feature type="transmembrane region" description="Helical" evidence="2">
    <location>
        <begin position="210"/>
        <end position="229"/>
    </location>
</feature>
<evidence type="ECO:0000256" key="2">
    <source>
        <dbReference type="SAM" id="Phobius"/>
    </source>
</evidence>
<feature type="transmembrane region" description="Helical" evidence="2">
    <location>
        <begin position="599"/>
        <end position="627"/>
    </location>
</feature>
<accession>A0A7G9QZF6</accession>
<evidence type="ECO:0000313" key="5">
    <source>
        <dbReference type="Proteomes" id="UP000515976"/>
    </source>
</evidence>
<feature type="transmembrane region" description="Helical" evidence="2">
    <location>
        <begin position="123"/>
        <end position="142"/>
    </location>
</feature>
<dbReference type="SUPFAM" id="SSF54001">
    <property type="entry name" value="Cysteine proteinases"/>
    <property type="match status" value="1"/>
</dbReference>
<organism evidence="4 5">
    <name type="scientific">Phycicoccus endophyticus</name>
    <dbReference type="NCBI Taxonomy" id="1690220"/>
    <lineage>
        <taxon>Bacteria</taxon>
        <taxon>Bacillati</taxon>
        <taxon>Actinomycetota</taxon>
        <taxon>Actinomycetes</taxon>
        <taxon>Micrococcales</taxon>
        <taxon>Intrasporangiaceae</taxon>
        <taxon>Phycicoccus</taxon>
    </lineage>
</organism>
<dbReference type="InterPro" id="IPR038765">
    <property type="entry name" value="Papain-like_cys_pep_sf"/>
</dbReference>
<keyword evidence="2" id="KW-0812">Transmembrane</keyword>
<dbReference type="RefSeq" id="WP_166100151.1">
    <property type="nucleotide sequence ID" value="NZ_BMMY01000003.1"/>
</dbReference>
<feature type="domain" description="Transglutaminase-like" evidence="3">
    <location>
        <begin position="426"/>
        <end position="534"/>
    </location>
</feature>
<dbReference type="EMBL" id="CP060712">
    <property type="protein sequence ID" value="QNN48731.1"/>
    <property type="molecule type" value="Genomic_DNA"/>
</dbReference>
<dbReference type="KEGG" id="pei:H9L10_10525"/>
<keyword evidence="2" id="KW-1133">Transmembrane helix</keyword>
<feature type="transmembrane region" description="Helical" evidence="2">
    <location>
        <begin position="149"/>
        <end position="167"/>
    </location>
</feature>
<feature type="transmembrane region" description="Helical" evidence="2">
    <location>
        <begin position="12"/>
        <end position="29"/>
    </location>
</feature>
<dbReference type="Pfam" id="PF01841">
    <property type="entry name" value="Transglut_core"/>
    <property type="match status" value="1"/>
</dbReference>
<protein>
    <submittedName>
        <fullName evidence="4">Transglutaminase domain-containing protein</fullName>
    </submittedName>
</protein>
<feature type="transmembrane region" description="Helical" evidence="2">
    <location>
        <begin position="173"/>
        <end position="190"/>
    </location>
</feature>
<keyword evidence="2" id="KW-0472">Membrane</keyword>
<feature type="compositionally biased region" description="Basic and acidic residues" evidence="1">
    <location>
        <begin position="540"/>
        <end position="559"/>
    </location>
</feature>
<proteinExistence type="predicted"/>
<reference evidence="4 5" key="1">
    <citation type="submission" date="2020-08" db="EMBL/GenBank/DDBJ databases">
        <title>Genome sequence of Phycicoccus endophyticus JCM 31784T.</title>
        <authorList>
            <person name="Hyun D.-W."/>
            <person name="Bae J.-W."/>
        </authorList>
    </citation>
    <scope>NUCLEOTIDE SEQUENCE [LARGE SCALE GENOMIC DNA]</scope>
    <source>
        <strain evidence="4 5">JCM 31784</strain>
    </source>
</reference>
<feature type="transmembrane region" description="Helical" evidence="2">
    <location>
        <begin position="35"/>
        <end position="55"/>
    </location>
</feature>